<evidence type="ECO:0000313" key="1">
    <source>
        <dbReference type="EMBL" id="SFC79545.1"/>
    </source>
</evidence>
<protein>
    <submittedName>
        <fullName evidence="1">Uncharacterized protein</fullName>
    </submittedName>
</protein>
<name>A0A1I1M2T9_RUMAL</name>
<dbReference type="Proteomes" id="UP000182192">
    <property type="component" value="Unassembled WGS sequence"/>
</dbReference>
<dbReference type="OrthoDB" id="1823916at2"/>
<dbReference type="RefSeq" id="WP_074962054.1">
    <property type="nucleotide sequence ID" value="NZ_FOKQ01000021.1"/>
</dbReference>
<accession>A0A1I1M2T9</accession>
<gene>
    <name evidence="1" type="ORF">SAMN02910406_02396</name>
</gene>
<dbReference type="AlphaFoldDB" id="A0A1I1M2T9"/>
<evidence type="ECO:0000313" key="2">
    <source>
        <dbReference type="Proteomes" id="UP000182192"/>
    </source>
</evidence>
<dbReference type="EMBL" id="FOKQ01000021">
    <property type="protein sequence ID" value="SFC79545.1"/>
    <property type="molecule type" value="Genomic_DNA"/>
</dbReference>
<proteinExistence type="predicted"/>
<sequence length="93" mass="10549">MKYKGFYIDISPDNHIIRSDSEGNDVVCRGFLFSVYTDEERTEKFDVFSAAVGFEILTDSIEEAEQFAKDVVSCEDKAFRNDQPEMMMGGTAL</sequence>
<reference evidence="1 2" key="1">
    <citation type="submission" date="2016-10" db="EMBL/GenBank/DDBJ databases">
        <authorList>
            <person name="de Groot N.N."/>
        </authorList>
    </citation>
    <scope>NUCLEOTIDE SEQUENCE [LARGE SCALE GENOMIC DNA]</scope>
    <source>
        <strain evidence="1 2">AR67</strain>
    </source>
</reference>
<organism evidence="1 2">
    <name type="scientific">Ruminococcus albus</name>
    <dbReference type="NCBI Taxonomy" id="1264"/>
    <lineage>
        <taxon>Bacteria</taxon>
        <taxon>Bacillati</taxon>
        <taxon>Bacillota</taxon>
        <taxon>Clostridia</taxon>
        <taxon>Eubacteriales</taxon>
        <taxon>Oscillospiraceae</taxon>
        <taxon>Ruminococcus</taxon>
    </lineage>
</organism>